<dbReference type="EMBL" id="MVBM01000004">
    <property type="protein sequence ID" value="OOK73646.1"/>
    <property type="molecule type" value="Genomic_DNA"/>
</dbReference>
<sequence length="760" mass="80563">MTAAALVGEAFPLRDRGRYQGILGAVFGVTTVAGPLLGGFCTDYLHWRWAFWINLPISIVVLAVTATAIPALPRRPKPAIDYLGIMVITLATTALITATSLGGSTYSWGSAPIMGLFIGATVALGVFVWVEGRAPAGILPPRLFRNQVFAVCSVLSLMVGFAMLGALTFVPMYLRYVDGASATVSGLRTLPMVVGLLTTSVGAGIMVGRTGRYKIFPVAGTGLMAVAFLLMSQMDESTPALVQSLYLVLLGAGIGLSMQVLILIVQNTSRFEDLGVATSGVTFFRVVGASFGAAIFGALFATFLGRRMGPRWSPATHPSTPRTLRPSCTDCRTTLPPRSCGPMPSRSTRCSCARPLSPWPDLSSRCFCARFRSPISTTAPAASETGSPCRGPNLRRTCWKSRSPICCTKRPRCGCRILLRRTRIPSWTSPVYGGTADLSVRAVLRHREAHRHCPTPAPAPSGARTGLRPPGPDRLRVARGRHPVADPGRARPDRDPLRPAAAVARRPSGGSARRGAAARPPGIRSRPATAHRRGAGSARLVRRLGRTGAGGHPRRRQVGTTQSTRGLNAFWPQPARESDSATIDRWRSWASRELTIRALPPLPSRVLRGPRCQAYASPGRHPTPTGKAGMTTPTAAAATDPGSGSALISPQRRNFIFLAVVLGMLLAALDQTIVATALPTIVADLGDAGHQSWVVTSYLLASTIVTAFVGKLGDLVGRKRVFEAAVVFFVGGSVLCGLAQSMAMLVGARHCKASVAARSP</sequence>
<feature type="transmembrane region" description="Helical" evidence="7">
    <location>
        <begin position="82"/>
        <end position="101"/>
    </location>
</feature>
<feature type="compositionally biased region" description="Basic and acidic residues" evidence="6">
    <location>
        <begin position="488"/>
        <end position="497"/>
    </location>
</feature>
<feature type="transmembrane region" description="Helical" evidence="7">
    <location>
        <begin position="284"/>
        <end position="304"/>
    </location>
</feature>
<dbReference type="FunFam" id="1.20.1250.20:FF:000231">
    <property type="entry name" value="EmrB/QacA subfamily drug resistance transporter"/>
    <property type="match status" value="1"/>
</dbReference>
<dbReference type="InterPro" id="IPR011701">
    <property type="entry name" value="MFS"/>
</dbReference>
<feature type="region of interest" description="Disordered" evidence="6">
    <location>
        <begin position="452"/>
        <end position="577"/>
    </location>
</feature>
<evidence type="ECO:0000256" key="2">
    <source>
        <dbReference type="ARBA" id="ARBA00022448"/>
    </source>
</evidence>
<keyword evidence="4 7" id="KW-1133">Transmembrane helix</keyword>
<dbReference type="Pfam" id="PF07690">
    <property type="entry name" value="MFS_1"/>
    <property type="match status" value="2"/>
</dbReference>
<reference evidence="9 10" key="1">
    <citation type="submission" date="2017-02" db="EMBL/GenBank/DDBJ databases">
        <title>Complete genome sequences of Mycobacterium kansasii strains isolated from rhesus macaques.</title>
        <authorList>
            <person name="Panda A."/>
            <person name="Nagaraj S."/>
            <person name="Zhao X."/>
            <person name="Tettelin H."/>
            <person name="Detolla L.J."/>
        </authorList>
    </citation>
    <scope>NUCLEOTIDE SEQUENCE [LARGE SCALE GENOMIC DNA]</scope>
    <source>
        <strain evidence="9 10">11-3813</strain>
    </source>
</reference>
<evidence type="ECO:0000256" key="4">
    <source>
        <dbReference type="ARBA" id="ARBA00022989"/>
    </source>
</evidence>
<proteinExistence type="predicted"/>
<evidence type="ECO:0000313" key="10">
    <source>
        <dbReference type="Proteomes" id="UP000189229"/>
    </source>
</evidence>
<accession>A0A1V3X491</accession>
<comment type="subcellular location">
    <subcellularLocation>
        <location evidence="1">Cell membrane</location>
        <topology evidence="1">Multi-pass membrane protein</topology>
    </subcellularLocation>
</comment>
<dbReference type="InterPro" id="IPR036259">
    <property type="entry name" value="MFS_trans_sf"/>
</dbReference>
<comment type="caution">
    <text evidence="9">The sequence shown here is derived from an EMBL/GenBank/DDBJ whole genome shotgun (WGS) entry which is preliminary data.</text>
</comment>
<evidence type="ECO:0000259" key="8">
    <source>
        <dbReference type="PROSITE" id="PS50850"/>
    </source>
</evidence>
<feature type="transmembrane region" description="Helical" evidence="7">
    <location>
        <begin position="19"/>
        <end position="37"/>
    </location>
</feature>
<evidence type="ECO:0000256" key="7">
    <source>
        <dbReference type="SAM" id="Phobius"/>
    </source>
</evidence>
<dbReference type="InterPro" id="IPR020846">
    <property type="entry name" value="MFS_dom"/>
</dbReference>
<keyword evidence="3 7" id="KW-0812">Transmembrane</keyword>
<feature type="domain" description="Major facilitator superfamily (MFS) profile" evidence="8">
    <location>
        <begin position="656"/>
        <end position="760"/>
    </location>
</feature>
<keyword evidence="2" id="KW-0813">Transport</keyword>
<evidence type="ECO:0000256" key="5">
    <source>
        <dbReference type="ARBA" id="ARBA00023136"/>
    </source>
</evidence>
<keyword evidence="5 7" id="KW-0472">Membrane</keyword>
<feature type="transmembrane region" description="Helical" evidence="7">
    <location>
        <begin position="108"/>
        <end position="128"/>
    </location>
</feature>
<dbReference type="PANTHER" id="PTHR23501">
    <property type="entry name" value="MAJOR FACILITATOR SUPERFAMILY"/>
    <property type="match status" value="1"/>
</dbReference>
<feature type="transmembrane region" description="Helical" evidence="7">
    <location>
        <begin position="148"/>
        <end position="174"/>
    </location>
</feature>
<gene>
    <name evidence="9" type="ORF">BZL30_4897</name>
</gene>
<dbReference type="GO" id="GO:0022857">
    <property type="term" value="F:transmembrane transporter activity"/>
    <property type="evidence" value="ECO:0007669"/>
    <property type="project" value="InterPro"/>
</dbReference>
<dbReference type="Proteomes" id="UP000189229">
    <property type="component" value="Unassembled WGS sequence"/>
</dbReference>
<feature type="region of interest" description="Disordered" evidence="6">
    <location>
        <begin position="615"/>
        <end position="644"/>
    </location>
</feature>
<feature type="domain" description="Major facilitator superfamily (MFS) profile" evidence="8">
    <location>
        <begin position="1"/>
        <end position="325"/>
    </location>
</feature>
<evidence type="ECO:0000313" key="9">
    <source>
        <dbReference type="EMBL" id="OOK73646.1"/>
    </source>
</evidence>
<feature type="transmembrane region" description="Helical" evidence="7">
    <location>
        <begin position="721"/>
        <end position="740"/>
    </location>
</feature>
<feature type="transmembrane region" description="Helical" evidence="7">
    <location>
        <begin position="244"/>
        <end position="264"/>
    </location>
</feature>
<dbReference type="Gene3D" id="1.20.1720.10">
    <property type="entry name" value="Multidrug resistance protein D"/>
    <property type="match status" value="2"/>
</dbReference>
<feature type="compositionally biased region" description="Low complexity" evidence="6">
    <location>
        <begin position="498"/>
        <end position="528"/>
    </location>
</feature>
<feature type="transmembrane region" description="Helical" evidence="7">
    <location>
        <begin position="655"/>
        <end position="678"/>
    </location>
</feature>
<protein>
    <submittedName>
        <fullName evidence="9">Sugar (And other) transporter family protein</fullName>
    </submittedName>
</protein>
<evidence type="ECO:0000256" key="3">
    <source>
        <dbReference type="ARBA" id="ARBA00022692"/>
    </source>
</evidence>
<feature type="transmembrane region" description="Helical" evidence="7">
    <location>
        <begin position="213"/>
        <end position="232"/>
    </location>
</feature>
<dbReference type="GO" id="GO:0005886">
    <property type="term" value="C:plasma membrane"/>
    <property type="evidence" value="ECO:0007669"/>
    <property type="project" value="UniProtKB-SubCell"/>
</dbReference>
<dbReference type="SUPFAM" id="SSF103473">
    <property type="entry name" value="MFS general substrate transporter"/>
    <property type="match status" value="2"/>
</dbReference>
<name>A0A1V3X491_MYCKA</name>
<dbReference type="Gene3D" id="1.20.1250.20">
    <property type="entry name" value="MFS general substrate transporter like domains"/>
    <property type="match status" value="1"/>
</dbReference>
<organism evidence="9 10">
    <name type="scientific">Mycobacterium kansasii</name>
    <dbReference type="NCBI Taxonomy" id="1768"/>
    <lineage>
        <taxon>Bacteria</taxon>
        <taxon>Bacillati</taxon>
        <taxon>Actinomycetota</taxon>
        <taxon>Actinomycetes</taxon>
        <taxon>Mycobacteriales</taxon>
        <taxon>Mycobacteriaceae</taxon>
        <taxon>Mycobacterium</taxon>
    </lineage>
</organism>
<feature type="transmembrane region" description="Helical" evidence="7">
    <location>
        <begin position="690"/>
        <end position="709"/>
    </location>
</feature>
<dbReference type="AlphaFoldDB" id="A0A1V3X491"/>
<feature type="transmembrane region" description="Helical" evidence="7">
    <location>
        <begin position="49"/>
        <end position="70"/>
    </location>
</feature>
<evidence type="ECO:0000256" key="6">
    <source>
        <dbReference type="SAM" id="MobiDB-lite"/>
    </source>
</evidence>
<dbReference type="PROSITE" id="PS50850">
    <property type="entry name" value="MFS"/>
    <property type="match status" value="2"/>
</dbReference>
<feature type="compositionally biased region" description="Basic residues" evidence="6">
    <location>
        <begin position="529"/>
        <end position="545"/>
    </location>
</feature>
<dbReference type="PANTHER" id="PTHR23501:SF197">
    <property type="entry name" value="COMD"/>
    <property type="match status" value="1"/>
</dbReference>
<evidence type="ECO:0000256" key="1">
    <source>
        <dbReference type="ARBA" id="ARBA00004651"/>
    </source>
</evidence>
<feature type="compositionally biased region" description="Low complexity" evidence="6">
    <location>
        <begin position="622"/>
        <end position="644"/>
    </location>
</feature>